<comment type="subcellular location">
    <subcellularLocation>
        <location evidence="2">Nucleus</location>
    </subcellularLocation>
</comment>
<feature type="compositionally biased region" description="Basic and acidic residues" evidence="11">
    <location>
        <begin position="558"/>
        <end position="569"/>
    </location>
</feature>
<dbReference type="GO" id="GO:0002039">
    <property type="term" value="F:p53 binding"/>
    <property type="evidence" value="ECO:0007669"/>
    <property type="project" value="TreeGrafter"/>
</dbReference>
<dbReference type="Proteomes" id="UP000518266">
    <property type="component" value="Unassembled WGS sequence"/>
</dbReference>
<comment type="cofactor">
    <cofactor evidence="1">
        <name>Zn(2+)</name>
        <dbReference type="ChEBI" id="CHEBI:29105"/>
    </cofactor>
</comment>
<evidence type="ECO:0000313" key="14">
    <source>
        <dbReference type="Proteomes" id="UP000518266"/>
    </source>
</evidence>
<keyword evidence="7 10" id="KW-0862">Zinc</keyword>
<evidence type="ECO:0000256" key="1">
    <source>
        <dbReference type="ARBA" id="ARBA00001947"/>
    </source>
</evidence>
<feature type="region of interest" description="Disordered" evidence="11">
    <location>
        <begin position="686"/>
        <end position="705"/>
    </location>
</feature>
<evidence type="ECO:0000256" key="10">
    <source>
        <dbReference type="PROSITE-ProRule" id="PRU00236"/>
    </source>
</evidence>
<dbReference type="InterPro" id="IPR026590">
    <property type="entry name" value="Ssirtuin_cat_dom"/>
</dbReference>
<name>A0A7J5XZT0_DISMA</name>
<dbReference type="InterPro" id="IPR003000">
    <property type="entry name" value="Sirtuin"/>
</dbReference>
<evidence type="ECO:0000256" key="3">
    <source>
        <dbReference type="ARBA" id="ARBA00006924"/>
    </source>
</evidence>
<feature type="binding site" evidence="10">
    <location>
        <position position="347"/>
    </location>
    <ligand>
        <name>Zn(2+)</name>
        <dbReference type="ChEBI" id="CHEBI:29105"/>
    </ligand>
</feature>
<feature type="compositionally biased region" description="Polar residues" evidence="11">
    <location>
        <begin position="521"/>
        <end position="533"/>
    </location>
</feature>
<dbReference type="EC" id="2.3.1.286" evidence="4"/>
<dbReference type="GO" id="GO:0005637">
    <property type="term" value="C:nuclear inner membrane"/>
    <property type="evidence" value="ECO:0007669"/>
    <property type="project" value="TreeGrafter"/>
</dbReference>
<feature type="domain" description="Deacetylase sirtuin-type" evidence="12">
    <location>
        <begin position="212"/>
        <end position="471"/>
    </location>
</feature>
<evidence type="ECO:0000259" key="12">
    <source>
        <dbReference type="PROSITE" id="PS50305"/>
    </source>
</evidence>
<dbReference type="InterPro" id="IPR026591">
    <property type="entry name" value="Sirtuin_cat_small_dom_sf"/>
</dbReference>
<feature type="compositionally biased region" description="Polar residues" evidence="11">
    <location>
        <begin position="497"/>
        <end position="514"/>
    </location>
</feature>
<dbReference type="GO" id="GO:0046872">
    <property type="term" value="F:metal ion binding"/>
    <property type="evidence" value="ECO:0007669"/>
    <property type="project" value="UniProtKB-KW"/>
</dbReference>
<dbReference type="OrthoDB" id="424302at2759"/>
<dbReference type="GO" id="GO:0070403">
    <property type="term" value="F:NAD+ binding"/>
    <property type="evidence" value="ECO:0007669"/>
    <property type="project" value="InterPro"/>
</dbReference>
<dbReference type="Gene3D" id="3.40.50.1220">
    <property type="entry name" value="TPP-binding domain"/>
    <property type="match status" value="1"/>
</dbReference>
<evidence type="ECO:0000256" key="9">
    <source>
        <dbReference type="ARBA" id="ARBA00023242"/>
    </source>
</evidence>
<evidence type="ECO:0000256" key="11">
    <source>
        <dbReference type="SAM" id="MobiDB-lite"/>
    </source>
</evidence>
<dbReference type="GO" id="GO:0017136">
    <property type="term" value="F:histone deacetylase activity, NAD-dependent"/>
    <property type="evidence" value="ECO:0007669"/>
    <property type="project" value="TreeGrafter"/>
</dbReference>
<dbReference type="GO" id="GO:0003714">
    <property type="term" value="F:transcription corepressor activity"/>
    <property type="evidence" value="ECO:0007669"/>
    <property type="project" value="TreeGrafter"/>
</dbReference>
<dbReference type="CDD" id="cd01408">
    <property type="entry name" value="SIRT1"/>
    <property type="match status" value="1"/>
</dbReference>
<keyword evidence="14" id="KW-1185">Reference proteome</keyword>
<dbReference type="InterPro" id="IPR029035">
    <property type="entry name" value="DHS-like_NAD/FAD-binding_dom"/>
</dbReference>
<dbReference type="PANTHER" id="PTHR11085:SF9">
    <property type="entry name" value="NAD-DEPENDENT PROTEIN DEACETYLASE SIRTUIN-1"/>
    <property type="match status" value="1"/>
</dbReference>
<dbReference type="AlphaFoldDB" id="A0A7J5XZT0"/>
<keyword evidence="9" id="KW-0539">Nucleus</keyword>
<evidence type="ECO:0000256" key="6">
    <source>
        <dbReference type="ARBA" id="ARBA00022723"/>
    </source>
</evidence>
<dbReference type="GO" id="GO:0050793">
    <property type="term" value="P:regulation of developmental process"/>
    <property type="evidence" value="ECO:0007669"/>
    <property type="project" value="UniProtKB-ARBA"/>
</dbReference>
<evidence type="ECO:0000256" key="7">
    <source>
        <dbReference type="ARBA" id="ARBA00022833"/>
    </source>
</evidence>
<evidence type="ECO:0000313" key="13">
    <source>
        <dbReference type="EMBL" id="KAF3842351.1"/>
    </source>
</evidence>
<dbReference type="EMBL" id="JAAKFY010000019">
    <property type="protein sequence ID" value="KAF3842351.1"/>
    <property type="molecule type" value="Genomic_DNA"/>
</dbReference>
<dbReference type="GO" id="GO:0005654">
    <property type="term" value="C:nucleoplasm"/>
    <property type="evidence" value="ECO:0007669"/>
    <property type="project" value="TreeGrafter"/>
</dbReference>
<comment type="similarity">
    <text evidence="3">Belongs to the sirtuin family. Class I subfamily.</text>
</comment>
<feature type="binding site" evidence="10">
    <location>
        <position position="350"/>
    </location>
    <ligand>
        <name>Zn(2+)</name>
        <dbReference type="ChEBI" id="CHEBI:29105"/>
    </ligand>
</feature>
<dbReference type="InterPro" id="IPR050134">
    <property type="entry name" value="NAD-dep_sirtuin_deacylases"/>
</dbReference>
<evidence type="ECO:0000256" key="5">
    <source>
        <dbReference type="ARBA" id="ARBA00022679"/>
    </source>
</evidence>
<keyword evidence="6 10" id="KW-0479">Metal-binding</keyword>
<dbReference type="Pfam" id="PF02146">
    <property type="entry name" value="SIR2"/>
    <property type="match status" value="1"/>
</dbReference>
<dbReference type="GO" id="GO:0051239">
    <property type="term" value="P:regulation of multicellular organismal process"/>
    <property type="evidence" value="ECO:0007669"/>
    <property type="project" value="UniProtKB-ARBA"/>
</dbReference>
<feature type="region of interest" description="Disordered" evidence="11">
    <location>
        <begin position="635"/>
        <end position="680"/>
    </location>
</feature>
<dbReference type="GO" id="GO:0033553">
    <property type="term" value="C:rDNA heterochromatin"/>
    <property type="evidence" value="ECO:0007669"/>
    <property type="project" value="TreeGrafter"/>
</dbReference>
<evidence type="ECO:0000256" key="2">
    <source>
        <dbReference type="ARBA" id="ARBA00004123"/>
    </source>
</evidence>
<accession>A0A7J5XZT0</accession>
<feature type="active site" description="Proton acceptor" evidence="10">
    <location>
        <position position="339"/>
    </location>
</feature>
<reference evidence="13 14" key="1">
    <citation type="submission" date="2020-03" db="EMBL/GenBank/DDBJ databases">
        <title>Dissostichus mawsoni Genome sequencing and assembly.</title>
        <authorList>
            <person name="Park H."/>
        </authorList>
    </citation>
    <scope>NUCLEOTIDE SEQUENCE [LARGE SCALE GENOMIC DNA]</scope>
    <source>
        <strain evidence="13">DM0001</strain>
        <tissue evidence="13">Muscle</tissue>
    </source>
</reference>
<organism evidence="13 14">
    <name type="scientific">Dissostichus mawsoni</name>
    <name type="common">Antarctic cod</name>
    <dbReference type="NCBI Taxonomy" id="36200"/>
    <lineage>
        <taxon>Eukaryota</taxon>
        <taxon>Metazoa</taxon>
        <taxon>Chordata</taxon>
        <taxon>Craniata</taxon>
        <taxon>Vertebrata</taxon>
        <taxon>Euteleostomi</taxon>
        <taxon>Actinopterygii</taxon>
        <taxon>Neopterygii</taxon>
        <taxon>Teleostei</taxon>
        <taxon>Neoteleostei</taxon>
        <taxon>Acanthomorphata</taxon>
        <taxon>Eupercaria</taxon>
        <taxon>Perciformes</taxon>
        <taxon>Notothenioidei</taxon>
        <taxon>Nototheniidae</taxon>
        <taxon>Dissostichus</taxon>
    </lineage>
</organism>
<keyword evidence="8" id="KW-0520">NAD</keyword>
<sequence length="705" mass="79009">MSHVRYANEPAVGEEGSAQRLCGLKMADEETRLGAAFSGASDMEEPAVKRSKISPVTYHGVNGDKADQLSCVSGATESWEAAMDCAQPAEKEAKPVMAVEQAPAEPGGDNNGLGLKPAVKLDDSAVLGTTEEDAVFLDMTTSPLTVWLSHRTTTTKTMTDRSYAFIQQHIRETDPRTILRDLLPETELPADLDDMTLWQIIINISEPPKRKKRKDINTLEDVVRLLHESKRILVLTGAGVSVSCGIPDFRSRDGIYARLAVDFPDLPDPQAMFDIEYFRRDPRPFFKFAKEIYPGQFQPSPCHKFISMMDKQKKLLRNYTQNIDTLEQVAGVQRIIQCHGSFATASCLVCKHKVDCEAVREDIFNQVVPRCPRCPDIPLAIMKPDIVFFGENLPEMFHRAMKQDKDEVDLLIVIGSSLKVRPVALIPNSIPHEVPQVLINREQLPHLNFDVELLGDCDVIVNELCHRLGGDFEQLCFNTLRLTETTDKPPRLPEQPPTTQLRRNRSSTVQTQTKPSEETHSPNVTDTASNNVTPPEPCPNAQCPSEETAEPSELPAEDVPKEEAAEVKSHTSNLEFRRRCWMSRINRSPISKRLESKLKTTAEIRLLTIITGQYLFQTPNHYIFHGAEVYSESEDETSSSCGSDSDESDCSAEGGRRQRAGGCRHTSSGWRDTPRRHNTTHFIQRGRVGRADRQYPEKTQSTVHL</sequence>
<feature type="binding site" evidence="10">
    <location>
        <position position="374"/>
    </location>
    <ligand>
        <name>Zn(2+)</name>
        <dbReference type="ChEBI" id="CHEBI:29105"/>
    </ligand>
</feature>
<feature type="binding site" evidence="10">
    <location>
        <position position="371"/>
    </location>
    <ligand>
        <name>Zn(2+)</name>
        <dbReference type="ChEBI" id="CHEBI:29105"/>
    </ligand>
</feature>
<gene>
    <name evidence="13" type="ORF">F7725_024302</name>
</gene>
<dbReference type="FunFam" id="3.30.1600.10:FF:000013">
    <property type="entry name" value="NAD-dependent protein deacetylase sirtuin-1"/>
    <property type="match status" value="2"/>
</dbReference>
<dbReference type="Gene3D" id="3.30.1600.10">
    <property type="entry name" value="SIR2/SIRT2 'Small Domain"/>
    <property type="match status" value="1"/>
</dbReference>
<dbReference type="PANTHER" id="PTHR11085">
    <property type="entry name" value="NAD-DEPENDENT PROTEIN DEACYLASE SIRTUIN-5, MITOCHONDRIAL-RELATED"/>
    <property type="match status" value="1"/>
</dbReference>
<protein>
    <recommendedName>
        <fullName evidence="4">protein acetyllysine N-acetyltransferase</fullName>
        <ecNumber evidence="4">2.3.1.286</ecNumber>
    </recommendedName>
</protein>
<proteinExistence type="inferred from homology"/>
<comment type="caution">
    <text evidence="13">The sequence shown here is derived from an EMBL/GenBank/DDBJ whole genome shotgun (WGS) entry which is preliminary data.</text>
</comment>
<feature type="region of interest" description="Disordered" evidence="11">
    <location>
        <begin position="485"/>
        <end position="570"/>
    </location>
</feature>
<evidence type="ECO:0000256" key="8">
    <source>
        <dbReference type="ARBA" id="ARBA00023027"/>
    </source>
</evidence>
<dbReference type="PROSITE" id="PS50305">
    <property type="entry name" value="SIRTUIN"/>
    <property type="match status" value="1"/>
</dbReference>
<keyword evidence="5" id="KW-0808">Transferase</keyword>
<dbReference type="SUPFAM" id="SSF52467">
    <property type="entry name" value="DHS-like NAD/FAD-binding domain"/>
    <property type="match status" value="1"/>
</dbReference>
<evidence type="ECO:0000256" key="4">
    <source>
        <dbReference type="ARBA" id="ARBA00012928"/>
    </source>
</evidence>